<protein>
    <submittedName>
        <fullName evidence="2">Uncharacterized protein</fullName>
    </submittedName>
</protein>
<evidence type="ECO:0000313" key="3">
    <source>
        <dbReference type="Proteomes" id="UP000748531"/>
    </source>
</evidence>
<keyword evidence="3" id="KW-1185">Reference proteome</keyword>
<comment type="caution">
    <text evidence="2">The sequence shown here is derived from an EMBL/GenBank/DDBJ whole genome shotgun (WGS) entry which is preliminary data.</text>
</comment>
<evidence type="ECO:0000256" key="1">
    <source>
        <dbReference type="SAM" id="MobiDB-lite"/>
    </source>
</evidence>
<accession>A0A8J4TKW1</accession>
<dbReference type="Pfam" id="PF12494">
    <property type="entry name" value="DUF3695"/>
    <property type="match status" value="1"/>
</dbReference>
<dbReference type="AlphaFoldDB" id="A0A8J4TKW1"/>
<name>A0A8J4TKW1_9TREM</name>
<dbReference type="Proteomes" id="UP000748531">
    <property type="component" value="Unassembled WGS sequence"/>
</dbReference>
<proteinExistence type="predicted"/>
<dbReference type="EMBL" id="LUCH01001066">
    <property type="protein sequence ID" value="KAF5403741.1"/>
    <property type="molecule type" value="Genomic_DNA"/>
</dbReference>
<dbReference type="OrthoDB" id="10013535at2759"/>
<sequence length="166" mass="19168">MSGGHQCLNKIPADEPWYERVHNTKTLSSTRRYINYRDPEAPADNLDLRLCTIYDNHKEFNKDLRDAVFQPESLRPLDQEEIRTLKLTNAKTLPPYRCIGDHGRILVNRTKPIERSHDKGNVTVFRSWENPTKDSIHKADNSISGEHSLETNAGYSRKPNGNHFTN</sequence>
<feature type="compositionally biased region" description="Polar residues" evidence="1">
    <location>
        <begin position="141"/>
        <end position="154"/>
    </location>
</feature>
<evidence type="ECO:0000313" key="2">
    <source>
        <dbReference type="EMBL" id="KAF5403741.1"/>
    </source>
</evidence>
<dbReference type="InterPro" id="IPR022179">
    <property type="entry name" value="CFAP276"/>
</dbReference>
<feature type="region of interest" description="Disordered" evidence="1">
    <location>
        <begin position="135"/>
        <end position="166"/>
    </location>
</feature>
<gene>
    <name evidence="2" type="ORF">PHET_02967</name>
</gene>
<organism evidence="2 3">
    <name type="scientific">Paragonimus heterotremus</name>
    <dbReference type="NCBI Taxonomy" id="100268"/>
    <lineage>
        <taxon>Eukaryota</taxon>
        <taxon>Metazoa</taxon>
        <taxon>Spiralia</taxon>
        <taxon>Lophotrochozoa</taxon>
        <taxon>Platyhelminthes</taxon>
        <taxon>Trematoda</taxon>
        <taxon>Digenea</taxon>
        <taxon>Plagiorchiida</taxon>
        <taxon>Troglotremata</taxon>
        <taxon>Troglotrematidae</taxon>
        <taxon>Paragonimus</taxon>
    </lineage>
</organism>
<reference evidence="2" key="1">
    <citation type="submission" date="2019-05" db="EMBL/GenBank/DDBJ databases">
        <title>Annotation for the trematode Paragonimus heterotremus.</title>
        <authorList>
            <person name="Choi Y.-J."/>
        </authorList>
    </citation>
    <scope>NUCLEOTIDE SEQUENCE</scope>
    <source>
        <strain evidence="2">LC</strain>
    </source>
</reference>